<sequence length="98" mass="11102">MMKKQHQYSISIDHTQNADGSVPNDETFTFDFSSHDELFEIIEKLKSREDVGPEKAAPLALGIKLFGSVMLANKRDGLFVDLCPHFATFMKKLKQKKA</sequence>
<protein>
    <submittedName>
        <fullName evidence="2">DUF3861 family protein</fullName>
    </submittedName>
</protein>
<dbReference type="Gene3D" id="3.10.20.850">
    <property type="entry name" value="Protein of unknown function DUF3861"/>
    <property type="match status" value="1"/>
</dbReference>
<accession>A0A430KRP9</accession>
<comment type="caution">
    <text evidence="2">The sequence shown here is derived from an EMBL/GenBank/DDBJ whole genome shotgun (WGS) entry which is preliminary data.</text>
</comment>
<feature type="region of interest" description="Disordered" evidence="1">
    <location>
        <begin position="1"/>
        <end position="23"/>
    </location>
</feature>
<reference evidence="2 3" key="1">
    <citation type="submission" date="2018-11" db="EMBL/GenBank/DDBJ databases">
        <title>The draft genome sequence of Amphritea opalescens ANRC-JH13T.</title>
        <authorList>
            <person name="Fang Z."/>
            <person name="Zhang Y."/>
            <person name="Han X."/>
        </authorList>
    </citation>
    <scope>NUCLEOTIDE SEQUENCE [LARGE SCALE GENOMIC DNA]</scope>
    <source>
        <strain evidence="2 3">ANRC-JH13</strain>
    </source>
</reference>
<dbReference type="Pfam" id="PF12977">
    <property type="entry name" value="DUF3861"/>
    <property type="match status" value="1"/>
</dbReference>
<gene>
    <name evidence="2" type="ORF">EH243_08565</name>
</gene>
<dbReference type="InterPro" id="IPR038194">
    <property type="entry name" value="DUF3861_sf"/>
</dbReference>
<evidence type="ECO:0000256" key="1">
    <source>
        <dbReference type="SAM" id="MobiDB-lite"/>
    </source>
</evidence>
<dbReference type="InterPro" id="IPR024476">
    <property type="entry name" value="DUF3861"/>
</dbReference>
<feature type="compositionally biased region" description="Polar residues" evidence="1">
    <location>
        <begin position="7"/>
        <end position="23"/>
    </location>
</feature>
<proteinExistence type="predicted"/>
<evidence type="ECO:0000313" key="3">
    <source>
        <dbReference type="Proteomes" id="UP000283087"/>
    </source>
</evidence>
<dbReference type="OrthoDB" id="119700at2"/>
<evidence type="ECO:0000313" key="2">
    <source>
        <dbReference type="EMBL" id="RTE66162.1"/>
    </source>
</evidence>
<name>A0A430KRP9_9GAMM</name>
<dbReference type="EMBL" id="RQXW01000006">
    <property type="protein sequence ID" value="RTE66162.1"/>
    <property type="molecule type" value="Genomic_DNA"/>
</dbReference>
<keyword evidence="3" id="KW-1185">Reference proteome</keyword>
<dbReference type="AlphaFoldDB" id="A0A430KRP9"/>
<dbReference type="Proteomes" id="UP000283087">
    <property type="component" value="Unassembled WGS sequence"/>
</dbReference>
<organism evidence="2 3">
    <name type="scientific">Amphritea opalescens</name>
    <dbReference type="NCBI Taxonomy" id="2490544"/>
    <lineage>
        <taxon>Bacteria</taxon>
        <taxon>Pseudomonadati</taxon>
        <taxon>Pseudomonadota</taxon>
        <taxon>Gammaproteobacteria</taxon>
        <taxon>Oceanospirillales</taxon>
        <taxon>Oceanospirillaceae</taxon>
        <taxon>Amphritea</taxon>
    </lineage>
</organism>